<protein>
    <submittedName>
        <fullName evidence="1">Uncharacterized protein</fullName>
    </submittedName>
</protein>
<dbReference type="InterPro" id="IPR005312">
    <property type="entry name" value="DUF1759"/>
</dbReference>
<evidence type="ECO:0000313" key="1">
    <source>
        <dbReference type="EMBL" id="MBY15261.1"/>
    </source>
</evidence>
<accession>A0A2S2NDH3</accession>
<dbReference type="AlphaFoldDB" id="A0A2S2NDH3"/>
<dbReference type="PANTHER" id="PTHR22954:SF3">
    <property type="entry name" value="PROTEIN CBG08539"/>
    <property type="match status" value="1"/>
</dbReference>
<organism evidence="1">
    <name type="scientific">Schizaphis graminum</name>
    <name type="common">Green bug aphid</name>
    <dbReference type="NCBI Taxonomy" id="13262"/>
    <lineage>
        <taxon>Eukaryota</taxon>
        <taxon>Metazoa</taxon>
        <taxon>Ecdysozoa</taxon>
        <taxon>Arthropoda</taxon>
        <taxon>Hexapoda</taxon>
        <taxon>Insecta</taxon>
        <taxon>Pterygota</taxon>
        <taxon>Neoptera</taxon>
        <taxon>Paraneoptera</taxon>
        <taxon>Hemiptera</taxon>
        <taxon>Sternorrhyncha</taxon>
        <taxon>Aphidomorpha</taxon>
        <taxon>Aphidoidea</taxon>
        <taxon>Aphididae</taxon>
        <taxon>Aphidini</taxon>
        <taxon>Schizaphis</taxon>
    </lineage>
</organism>
<proteinExistence type="predicted"/>
<reference evidence="1" key="1">
    <citation type="submission" date="2018-04" db="EMBL/GenBank/DDBJ databases">
        <title>Transcriptome of Schizaphis graminum biotype I.</title>
        <authorList>
            <person name="Scully E.D."/>
            <person name="Geib S.M."/>
            <person name="Palmer N.A."/>
            <person name="Koch K."/>
            <person name="Bradshaw J."/>
            <person name="Heng-Moss T."/>
            <person name="Sarath G."/>
        </authorList>
    </citation>
    <scope>NUCLEOTIDE SEQUENCE</scope>
</reference>
<dbReference type="PANTHER" id="PTHR22954">
    <property type="entry name" value="RETROVIRAL PROTEASE-RELATED"/>
    <property type="match status" value="1"/>
</dbReference>
<dbReference type="Pfam" id="PF03564">
    <property type="entry name" value="DUF1759"/>
    <property type="match status" value="1"/>
</dbReference>
<name>A0A2S2NDH3_SCHGA</name>
<dbReference type="EMBL" id="GGMR01002642">
    <property type="protein sequence ID" value="MBY15261.1"/>
    <property type="molecule type" value="Transcribed_RNA"/>
</dbReference>
<sequence>MSELSNLIIRRGQLKGQLTRIANYIRDNEKNPDIDQIKVRLEKTKETWLDFQQVQLQIEEEGETPDESEKYRNGFEQLYYDNVAKCNKIIRAASPSVISNFPSDRTSNESASNEINSHPNIHPVQSAMKLAAIEIPRFTGVYTEWAAFYDIYTALIHDNKSMCDIQKFFYLRSCLGGDAEKVIQCLQTTAENYQAAWKSLTTRYDNKRVLIQVHVKALFDLEPVKKRIVGAFTCTN</sequence>
<gene>
    <name evidence="1" type="ORF">g.64329</name>
</gene>